<dbReference type="EMBL" id="CP015118">
    <property type="protein sequence ID" value="ARN20861.1"/>
    <property type="molecule type" value="Genomic_DNA"/>
</dbReference>
<keyword evidence="4" id="KW-1185">Reference proteome</keyword>
<dbReference type="AlphaFoldDB" id="A0A1W6L973"/>
<sequence length="225" mass="24752">MAWARPVSSKCFDPRVLGLLFAACAAQAQVNRCTGPQGEVRYSDRTCEALGLTRDAESSRRLSGVRIEYYDVSGADGGTLSASLAQRGPKGFHGLTDWEYRYDYRVAPTPAGTCRVTGVRTSVTGRILMPRWVDEPKAPKALREAWSTYMDALMKHEEGHMATGQSLTRALQADIGAATGPDCKTLRADVERLAQDLMAEHQERDRRYDAETQHGATQGARFTPP</sequence>
<feature type="compositionally biased region" description="Basic and acidic residues" evidence="1">
    <location>
        <begin position="202"/>
        <end position="212"/>
    </location>
</feature>
<protein>
    <recommendedName>
        <fullName evidence="2">DUF4124 domain-containing protein</fullName>
    </recommendedName>
</protein>
<dbReference type="Pfam" id="PF13511">
    <property type="entry name" value="DUF4124"/>
    <property type="match status" value="1"/>
</dbReference>
<evidence type="ECO:0000313" key="4">
    <source>
        <dbReference type="Proteomes" id="UP000193427"/>
    </source>
</evidence>
<dbReference type="OrthoDB" id="7862004at2"/>
<gene>
    <name evidence="3" type="ORF">A4W93_13670</name>
</gene>
<name>A0A1W6L973_9BURK</name>
<accession>A0A1W6L973</accession>
<feature type="domain" description="DUF4124" evidence="2">
    <location>
        <begin position="18"/>
        <end position="47"/>
    </location>
</feature>
<dbReference type="STRING" id="946333.A4W93_13670"/>
<dbReference type="KEGG" id="rgu:A4W93_13670"/>
<reference evidence="3 4" key="1">
    <citation type="submission" date="2016-04" db="EMBL/GenBank/DDBJ databases">
        <title>Complete genome sequence of natural rubber-degrading, novel Gram-negative bacterium, Rhizobacter gummiphilus strain NS21.</title>
        <authorList>
            <person name="Tabata M."/>
            <person name="Kasai D."/>
            <person name="Fukuda M."/>
        </authorList>
    </citation>
    <scope>NUCLEOTIDE SEQUENCE [LARGE SCALE GENOMIC DNA]</scope>
    <source>
        <strain evidence="3 4">NS21</strain>
    </source>
</reference>
<feature type="region of interest" description="Disordered" evidence="1">
    <location>
        <begin position="202"/>
        <end position="225"/>
    </location>
</feature>
<dbReference type="Proteomes" id="UP000193427">
    <property type="component" value="Chromosome"/>
</dbReference>
<dbReference type="Pfam" id="PF06037">
    <property type="entry name" value="DUF922"/>
    <property type="match status" value="1"/>
</dbReference>
<evidence type="ECO:0000256" key="1">
    <source>
        <dbReference type="SAM" id="MobiDB-lite"/>
    </source>
</evidence>
<evidence type="ECO:0000259" key="2">
    <source>
        <dbReference type="Pfam" id="PF13511"/>
    </source>
</evidence>
<organism evidence="3 4">
    <name type="scientific">Piscinibacter gummiphilus</name>
    <dbReference type="NCBI Taxonomy" id="946333"/>
    <lineage>
        <taxon>Bacteria</taxon>
        <taxon>Pseudomonadati</taxon>
        <taxon>Pseudomonadota</taxon>
        <taxon>Betaproteobacteria</taxon>
        <taxon>Burkholderiales</taxon>
        <taxon>Sphaerotilaceae</taxon>
        <taxon>Piscinibacter</taxon>
    </lineage>
</organism>
<dbReference type="InterPro" id="IPR025392">
    <property type="entry name" value="DUF4124"/>
</dbReference>
<evidence type="ECO:0000313" key="3">
    <source>
        <dbReference type="EMBL" id="ARN20861.1"/>
    </source>
</evidence>
<dbReference type="InterPro" id="IPR010321">
    <property type="entry name" value="DUF922"/>
</dbReference>
<proteinExistence type="predicted"/>